<dbReference type="Gene3D" id="1.20.1740.10">
    <property type="entry name" value="Amino acid/polyamine transporter I"/>
    <property type="match status" value="1"/>
</dbReference>
<organism evidence="7 8">
    <name type="scientific">Sulfurisphaera ohwakuensis</name>
    <dbReference type="NCBI Taxonomy" id="69656"/>
    <lineage>
        <taxon>Archaea</taxon>
        <taxon>Thermoproteota</taxon>
        <taxon>Thermoprotei</taxon>
        <taxon>Sulfolobales</taxon>
        <taxon>Sulfolobaceae</taxon>
        <taxon>Sulfurisphaera</taxon>
    </lineage>
</organism>
<dbReference type="PANTHER" id="PTHR42770:SF7">
    <property type="entry name" value="MEMBRANE PROTEIN"/>
    <property type="match status" value="1"/>
</dbReference>
<keyword evidence="8" id="KW-1185">Reference proteome</keyword>
<dbReference type="Pfam" id="PF13520">
    <property type="entry name" value="AA_permease_2"/>
    <property type="match status" value="1"/>
</dbReference>
<keyword evidence="4 6" id="KW-1133">Transmembrane helix</keyword>
<feature type="transmembrane region" description="Helical" evidence="6">
    <location>
        <begin position="327"/>
        <end position="345"/>
    </location>
</feature>
<protein>
    <submittedName>
        <fullName evidence="7">Amino acid permease</fullName>
    </submittedName>
</protein>
<dbReference type="PIRSF" id="PIRSF006060">
    <property type="entry name" value="AA_transporter"/>
    <property type="match status" value="1"/>
</dbReference>
<accession>A0A650CFW8</accession>
<dbReference type="GO" id="GO:0005886">
    <property type="term" value="C:plasma membrane"/>
    <property type="evidence" value="ECO:0007669"/>
    <property type="project" value="UniProtKB-SubCell"/>
</dbReference>
<feature type="transmembrane region" description="Helical" evidence="6">
    <location>
        <begin position="191"/>
        <end position="214"/>
    </location>
</feature>
<comment type="subcellular location">
    <subcellularLocation>
        <location evidence="1">Cell membrane</location>
        <topology evidence="1">Multi-pass membrane protein</topology>
    </subcellularLocation>
</comment>
<keyword evidence="2" id="KW-1003">Cell membrane</keyword>
<reference evidence="7 8" key="1">
    <citation type="submission" date="2019-10" db="EMBL/GenBank/DDBJ databases">
        <title>Genome Sequences from Six Type Strain Members of the Archaeal Family Sulfolobaceae: Acidianus ambivalens, Acidianus infernus, Metallosphaera prunae, Stygiolobus azoricus, Sulfolobus metallicus, and Sulfurisphaera ohwakuensis.</title>
        <authorList>
            <person name="Counts J.A."/>
            <person name="Kelly R.M."/>
        </authorList>
    </citation>
    <scope>NUCLEOTIDE SEQUENCE [LARGE SCALE GENOMIC DNA]</scope>
    <source>
        <strain evidence="7 8">TA-1</strain>
    </source>
</reference>
<evidence type="ECO:0000313" key="8">
    <source>
        <dbReference type="Proteomes" id="UP000427373"/>
    </source>
</evidence>
<dbReference type="KEGG" id="soh:D1869_05955"/>
<evidence type="ECO:0000256" key="1">
    <source>
        <dbReference type="ARBA" id="ARBA00004651"/>
    </source>
</evidence>
<gene>
    <name evidence="7" type="ORF">D1869_05955</name>
</gene>
<dbReference type="InterPro" id="IPR050367">
    <property type="entry name" value="APC_superfamily"/>
</dbReference>
<feature type="transmembrane region" description="Helical" evidence="6">
    <location>
        <begin position="30"/>
        <end position="52"/>
    </location>
</feature>
<sequence length="349" mass="38933">MHNYEIKYKMKEEKASKIFVRESSGLIKQFGMFDAAGKVMNVMLPLAAYYTLLYSPGVPGANNFGLSALIGFLFAIPPFYIYLRLSELIPRSSGEYIYISRFLHSLIGTIQGITTIIGMSMFTASLIITLTVDSGLVPFLQIIGLAYNNQSLVNYASEIISSPFYTFIISEIFVVIYFIIISFSNKILSKVVVVSLFLGQIIGTILVSAIFLALGNHGFITVFNHISQEFGSSQTYSEISSQGKSLIYPLNFEGTIIMAILLWLWILAWFIGPSYFAGEFKGGKKSIRRGMIIGWVIGGILLFLVSYSSEYAVGLPFFEYSSLHGWGNIPIAFYVFFLLLKSFLIPPKD</sequence>
<dbReference type="AlphaFoldDB" id="A0A650CFW8"/>
<feature type="transmembrane region" description="Helical" evidence="6">
    <location>
        <begin position="64"/>
        <end position="85"/>
    </location>
</feature>
<keyword evidence="3 6" id="KW-0812">Transmembrane</keyword>
<feature type="transmembrane region" description="Helical" evidence="6">
    <location>
        <begin position="164"/>
        <end position="184"/>
    </location>
</feature>
<evidence type="ECO:0000256" key="2">
    <source>
        <dbReference type="ARBA" id="ARBA00022475"/>
    </source>
</evidence>
<proteinExistence type="predicted"/>
<evidence type="ECO:0000256" key="5">
    <source>
        <dbReference type="ARBA" id="ARBA00023136"/>
    </source>
</evidence>
<dbReference type="PANTHER" id="PTHR42770">
    <property type="entry name" value="AMINO ACID TRANSPORTER-RELATED"/>
    <property type="match status" value="1"/>
</dbReference>
<dbReference type="InterPro" id="IPR002293">
    <property type="entry name" value="AA/rel_permease1"/>
</dbReference>
<feature type="transmembrane region" description="Helical" evidence="6">
    <location>
        <begin position="106"/>
        <end position="130"/>
    </location>
</feature>
<feature type="transmembrane region" description="Helical" evidence="6">
    <location>
        <begin position="256"/>
        <end position="278"/>
    </location>
</feature>
<feature type="transmembrane region" description="Helical" evidence="6">
    <location>
        <begin position="290"/>
        <end position="307"/>
    </location>
</feature>
<evidence type="ECO:0000256" key="3">
    <source>
        <dbReference type="ARBA" id="ARBA00022692"/>
    </source>
</evidence>
<evidence type="ECO:0000256" key="6">
    <source>
        <dbReference type="SAM" id="Phobius"/>
    </source>
</evidence>
<keyword evidence="5 6" id="KW-0472">Membrane</keyword>
<evidence type="ECO:0000256" key="4">
    <source>
        <dbReference type="ARBA" id="ARBA00022989"/>
    </source>
</evidence>
<name>A0A650CFW8_SULOH</name>
<dbReference type="EMBL" id="CP045484">
    <property type="protein sequence ID" value="QGR16781.1"/>
    <property type="molecule type" value="Genomic_DNA"/>
</dbReference>
<dbReference type="Proteomes" id="UP000427373">
    <property type="component" value="Chromosome"/>
</dbReference>
<dbReference type="GO" id="GO:0022857">
    <property type="term" value="F:transmembrane transporter activity"/>
    <property type="evidence" value="ECO:0007669"/>
    <property type="project" value="InterPro"/>
</dbReference>
<evidence type="ECO:0000313" key="7">
    <source>
        <dbReference type="EMBL" id="QGR16781.1"/>
    </source>
</evidence>